<dbReference type="STRING" id="504832.OCA5_c12120"/>
<gene>
    <name evidence="5 6" type="primary">mdcB</name>
    <name evidence="6" type="ordered locus">OCA5_c12120</name>
</gene>
<dbReference type="GO" id="GO:0005524">
    <property type="term" value="F:ATP binding"/>
    <property type="evidence" value="ECO:0007669"/>
    <property type="project" value="UniProtKB-KW"/>
</dbReference>
<dbReference type="HAMAP" id="MF_01883">
    <property type="entry name" value="MdcB"/>
    <property type="match status" value="1"/>
</dbReference>
<reference evidence="6 7" key="1">
    <citation type="journal article" date="2011" name="J. Bacteriol.">
        <title>Complete genome sequences of the chemolithoautotrophic Oligotropha carboxidovorans strains OM4 and OM5.</title>
        <authorList>
            <person name="Volland S."/>
            <person name="Rachinger M."/>
            <person name="Strittmatter A."/>
            <person name="Daniel R."/>
            <person name="Gottschalk G."/>
            <person name="Meyer O."/>
        </authorList>
    </citation>
    <scope>NUCLEOTIDE SEQUENCE [LARGE SCALE GENOMIC DNA]</scope>
    <source>
        <strain evidence="7">ATCC 49405 / DSM 1227 / KCTC 32145 / OM5</strain>
    </source>
</reference>
<dbReference type="eggNOG" id="COG1767">
    <property type="taxonomic scope" value="Bacteria"/>
</dbReference>
<comment type="function">
    <text evidence="5">Involved in the formation of 2-(5''-phosphoribosyl)-3'-dephosphocoenzyme-A, the prosthetic group of the acyl-carrier protein of the malonate decarboxylase.</text>
</comment>
<dbReference type="InterPro" id="IPR002736">
    <property type="entry name" value="CitG"/>
</dbReference>
<keyword evidence="3 5" id="KW-0547">Nucleotide-binding</keyword>
<dbReference type="GO" id="GO:0016757">
    <property type="term" value="F:glycosyltransferase activity"/>
    <property type="evidence" value="ECO:0007669"/>
    <property type="project" value="UniProtKB-KW"/>
</dbReference>
<dbReference type="KEGG" id="oca:OCAR_6867"/>
<dbReference type="EC" id="2.4.2.52" evidence="5"/>
<evidence type="ECO:0000256" key="5">
    <source>
        <dbReference type="HAMAP-Rule" id="MF_01883"/>
    </source>
</evidence>
<evidence type="ECO:0000313" key="6">
    <source>
        <dbReference type="EMBL" id="AEI05930.1"/>
    </source>
</evidence>
<dbReference type="RefSeq" id="WP_012564002.1">
    <property type="nucleotide sequence ID" value="NC_011386.1"/>
</dbReference>
<dbReference type="PATRIC" id="fig|504832.7.peg.1288"/>
<evidence type="ECO:0000256" key="2">
    <source>
        <dbReference type="ARBA" id="ARBA00022679"/>
    </source>
</evidence>
<dbReference type="Gene3D" id="1.10.4200.10">
    <property type="entry name" value="Triphosphoribosyl-dephospho-CoA protein"/>
    <property type="match status" value="2"/>
</dbReference>
<accession>B6JE83</accession>
<sequence length="285" mass="30358">MTVNATVETSTFAQTVDDLAIKALHAELACYPKPGLVSFRDCGSHADMDAATFLASIDSLRGYFKDMADAGRRAVDFKTLNRIGMAAEQKMLAATQGVNTHRGAVFSLGLLAAAAGHGAARDQRLSANSVCLQVGNLWGAEMLATSYQCRGTNGALVRDRYGVAGAREQAADGFPALRRHSFPALRAAREAGFDINWAGVQSFLTSVAVLDDSNLLHRGGRDALDFAQRGAKETLLLGGAFTMEGRCAARLLHSEFVAAWLSPGGSADMLALCYFLHDFESMFGV</sequence>
<dbReference type="GO" id="GO:0046917">
    <property type="term" value="F:triphosphoribosyl-dephospho-CoA synthase activity"/>
    <property type="evidence" value="ECO:0007669"/>
    <property type="project" value="UniProtKB-UniRule"/>
</dbReference>
<proteinExistence type="inferred from homology"/>
<comment type="catalytic activity">
    <reaction evidence="1 5">
        <text>3'-dephospho-CoA + ATP = 2'-(5''-triphospho-alpha-D-ribosyl)-3'-dephospho-CoA + adenine</text>
        <dbReference type="Rhea" id="RHEA:15117"/>
        <dbReference type="ChEBI" id="CHEBI:16708"/>
        <dbReference type="ChEBI" id="CHEBI:30616"/>
        <dbReference type="ChEBI" id="CHEBI:57328"/>
        <dbReference type="ChEBI" id="CHEBI:61378"/>
        <dbReference type="EC" id="2.4.2.52"/>
    </reaction>
</comment>
<evidence type="ECO:0000313" key="7">
    <source>
        <dbReference type="Proteomes" id="UP000007730"/>
    </source>
</evidence>
<dbReference type="OrthoDB" id="114886at2"/>
<keyword evidence="4 5" id="KW-0067">ATP-binding</keyword>
<dbReference type="Proteomes" id="UP000007730">
    <property type="component" value="Chromosome"/>
</dbReference>
<dbReference type="AlphaFoldDB" id="B6JE83"/>
<keyword evidence="6" id="KW-0328">Glycosyltransferase</keyword>
<dbReference type="NCBIfam" id="TIGR03132">
    <property type="entry name" value="malonate_mdcB"/>
    <property type="match status" value="1"/>
</dbReference>
<protein>
    <recommendedName>
        <fullName evidence="5">Probable 2-(5''-triphosphoribosyl)-3'-dephosphocoenzyme-A synthase</fullName>
        <shortName evidence="5">2-(5''-triphosphoribosyl)-3'-dephospho-CoA synthase</shortName>
        <ecNumber evidence="5">2.4.2.52</ecNumber>
    </recommendedName>
</protein>
<evidence type="ECO:0000256" key="3">
    <source>
        <dbReference type="ARBA" id="ARBA00022741"/>
    </source>
</evidence>
<dbReference type="InterPro" id="IPR017555">
    <property type="entry name" value="TriPribosyl-deP-CoA_syn"/>
</dbReference>
<evidence type="ECO:0000256" key="4">
    <source>
        <dbReference type="ARBA" id="ARBA00022840"/>
    </source>
</evidence>
<dbReference type="KEGG" id="ocg:OCA5_c12120"/>
<dbReference type="PANTHER" id="PTHR30201:SF2">
    <property type="entry name" value="2-(5''-TRIPHOSPHORIBOSYL)-3'-DEPHOSPHOCOENZYME-A SYNTHASE"/>
    <property type="match status" value="1"/>
</dbReference>
<dbReference type="PANTHER" id="PTHR30201">
    <property type="entry name" value="TRIPHOSPHORIBOSYL-DEPHOSPHO-COA SYNTHASE"/>
    <property type="match status" value="1"/>
</dbReference>
<keyword evidence="7" id="KW-1185">Reference proteome</keyword>
<dbReference type="GO" id="GO:0051191">
    <property type="term" value="P:prosthetic group biosynthetic process"/>
    <property type="evidence" value="ECO:0007669"/>
    <property type="project" value="TreeGrafter"/>
</dbReference>
<comment type="similarity">
    <text evidence="5">Belongs to the CitG/MdcB family.</text>
</comment>
<keyword evidence="2 5" id="KW-0808">Transferase</keyword>
<dbReference type="HOGENOM" id="CLU_056179_1_1_5"/>
<dbReference type="EMBL" id="CP002826">
    <property type="protein sequence ID" value="AEI05930.1"/>
    <property type="molecule type" value="Genomic_DNA"/>
</dbReference>
<organism evidence="6 7">
    <name type="scientific">Afipia carboxidovorans (strain ATCC 49405 / DSM 1227 / KCTC 32145 / OM5)</name>
    <name type="common">Oligotropha carboxidovorans</name>
    <dbReference type="NCBI Taxonomy" id="504832"/>
    <lineage>
        <taxon>Bacteria</taxon>
        <taxon>Pseudomonadati</taxon>
        <taxon>Pseudomonadota</taxon>
        <taxon>Alphaproteobacteria</taxon>
        <taxon>Hyphomicrobiales</taxon>
        <taxon>Nitrobacteraceae</taxon>
        <taxon>Afipia</taxon>
    </lineage>
</organism>
<evidence type="ECO:0000256" key="1">
    <source>
        <dbReference type="ARBA" id="ARBA00001210"/>
    </source>
</evidence>
<name>B6JE83_AFIC5</name>
<dbReference type="Pfam" id="PF01874">
    <property type="entry name" value="CitG"/>
    <property type="match status" value="1"/>
</dbReference>